<evidence type="ECO:0000256" key="2">
    <source>
        <dbReference type="ARBA" id="ARBA00023157"/>
    </source>
</evidence>
<reference evidence="5" key="1">
    <citation type="submission" date="2025-08" db="UniProtKB">
        <authorList>
            <consortium name="RefSeq"/>
        </authorList>
    </citation>
    <scope>IDENTIFICATION</scope>
    <source>
        <tissue evidence="5">Gonad</tissue>
    </source>
</reference>
<dbReference type="RefSeq" id="XP_019645747.1">
    <property type="nucleotide sequence ID" value="XM_019790188.1"/>
</dbReference>
<keyword evidence="2" id="KW-1015">Disulfide bond</keyword>
<comment type="subcellular location">
    <subcellularLocation>
        <location evidence="3">Mitochondrion</location>
    </subcellularLocation>
</comment>
<name>A0A6P5ARQ1_BRABE</name>
<evidence type="ECO:0000313" key="5">
    <source>
        <dbReference type="RefSeq" id="XP_019645747.1"/>
    </source>
</evidence>
<evidence type="ECO:0000313" key="4">
    <source>
        <dbReference type="Proteomes" id="UP000515135"/>
    </source>
</evidence>
<dbReference type="AlphaFoldDB" id="A0A6P5ARQ1"/>
<dbReference type="KEGG" id="bbel:109486359"/>
<organism evidence="4 5">
    <name type="scientific">Branchiostoma belcheri</name>
    <name type="common">Amphioxus</name>
    <dbReference type="NCBI Taxonomy" id="7741"/>
    <lineage>
        <taxon>Eukaryota</taxon>
        <taxon>Metazoa</taxon>
        <taxon>Chordata</taxon>
        <taxon>Cephalochordata</taxon>
        <taxon>Leptocardii</taxon>
        <taxon>Amphioxiformes</taxon>
        <taxon>Branchiostomatidae</taxon>
        <taxon>Branchiostoma</taxon>
    </lineage>
</organism>
<keyword evidence="4" id="KW-1185">Reference proteome</keyword>
<dbReference type="Proteomes" id="UP000515135">
    <property type="component" value="Unplaced"/>
</dbReference>
<dbReference type="PANTHER" id="PTHR22977">
    <property type="entry name" value="COX ASSEMBLY MITOCHONDRIAL PROTEIN"/>
    <property type="match status" value="1"/>
</dbReference>
<proteinExistence type="inferred from homology"/>
<accession>A0A6P5ARQ1</accession>
<gene>
    <name evidence="5" type="primary">LOC109486359</name>
</gene>
<dbReference type="Pfam" id="PF08583">
    <property type="entry name" value="Cmc1"/>
    <property type="match status" value="1"/>
</dbReference>
<comment type="similarity">
    <text evidence="1 3">Belongs to the CMC family.</text>
</comment>
<dbReference type="PROSITE" id="PS51808">
    <property type="entry name" value="CHCH"/>
    <property type="match status" value="1"/>
</dbReference>
<evidence type="ECO:0000256" key="1">
    <source>
        <dbReference type="ARBA" id="ARBA00007347"/>
    </source>
</evidence>
<dbReference type="OrthoDB" id="6224010at2759"/>
<dbReference type="GeneID" id="109486359"/>
<dbReference type="InterPro" id="IPR013892">
    <property type="entry name" value="Cyt_c_biogenesis_Cmc1-like"/>
</dbReference>
<protein>
    <recommendedName>
        <fullName evidence="3">COX assembly mitochondrial protein</fullName>
    </recommendedName>
</protein>
<sequence length="112" mass="13058">MASETVSKELVDPPLRHVETDVLIPKMMRAKAKERCHQEVKEFTDCCKDSGLGMVVKCRQQNTQLRACLTKYYKDPEFYEMCKQEYLQQKREFVETGVRKSSKTSSKLPTTM</sequence>
<dbReference type="GO" id="GO:0005739">
    <property type="term" value="C:mitochondrion"/>
    <property type="evidence" value="ECO:0007669"/>
    <property type="project" value="UniProtKB-SubCell"/>
</dbReference>
<dbReference type="PANTHER" id="PTHR22977:SF5">
    <property type="entry name" value="COX ASSEMBLY MITOCHONDRIAL PROTEIN HOMOLOG"/>
    <property type="match status" value="1"/>
</dbReference>
<keyword evidence="3" id="KW-0496">Mitochondrion</keyword>
<evidence type="ECO:0000256" key="3">
    <source>
        <dbReference type="RuleBase" id="RU364104"/>
    </source>
</evidence>